<name>A0ABS0EXQ8_9BURK</name>
<sequence>MDKITKSLLETFSAQNDIEKKDEANQFEHFANFSIISKLNRSSFELDDVHMSIRMDIATHSHPKVATCSHFKVATHSHSKVATPA</sequence>
<proteinExistence type="predicted"/>
<organism evidence="1 2">
    <name type="scientific">Herminiimonas contaminans</name>
    <dbReference type="NCBI Taxonomy" id="1111140"/>
    <lineage>
        <taxon>Bacteria</taxon>
        <taxon>Pseudomonadati</taxon>
        <taxon>Pseudomonadota</taxon>
        <taxon>Betaproteobacteria</taxon>
        <taxon>Burkholderiales</taxon>
        <taxon>Oxalobacteraceae</taxon>
        <taxon>Herminiimonas</taxon>
    </lineage>
</organism>
<evidence type="ECO:0000313" key="2">
    <source>
        <dbReference type="Proteomes" id="UP000657372"/>
    </source>
</evidence>
<dbReference type="Proteomes" id="UP000657372">
    <property type="component" value="Unassembled WGS sequence"/>
</dbReference>
<reference evidence="1 2" key="1">
    <citation type="submission" date="2020-11" db="EMBL/GenBank/DDBJ databases">
        <title>WGS of Herminiimonas contaminans strain Marseille-Q4544 isolated from planarians Schmidtea mediterranea.</title>
        <authorList>
            <person name="Kangale L."/>
        </authorList>
    </citation>
    <scope>NUCLEOTIDE SEQUENCE [LARGE SCALE GENOMIC DNA]</scope>
    <source>
        <strain evidence="1 2">Marseille-Q4544</strain>
    </source>
</reference>
<accession>A0ABS0EXQ8</accession>
<evidence type="ECO:0000313" key="1">
    <source>
        <dbReference type="EMBL" id="MBF8179636.1"/>
    </source>
</evidence>
<keyword evidence="2" id="KW-1185">Reference proteome</keyword>
<protein>
    <submittedName>
        <fullName evidence="1">Uncharacterized protein</fullName>
    </submittedName>
</protein>
<dbReference type="EMBL" id="JADOEL010000022">
    <property type="protein sequence ID" value="MBF8179636.1"/>
    <property type="molecule type" value="Genomic_DNA"/>
</dbReference>
<dbReference type="RefSeq" id="WP_195876618.1">
    <property type="nucleotide sequence ID" value="NZ_JADOEL010000022.1"/>
</dbReference>
<gene>
    <name evidence="1" type="ORF">IXC47_18290</name>
</gene>
<comment type="caution">
    <text evidence="1">The sequence shown here is derived from an EMBL/GenBank/DDBJ whole genome shotgun (WGS) entry which is preliminary data.</text>
</comment>